<feature type="transmembrane region" description="Helical" evidence="8">
    <location>
        <begin position="386"/>
        <end position="413"/>
    </location>
</feature>
<evidence type="ECO:0000256" key="8">
    <source>
        <dbReference type="SAM" id="Phobius"/>
    </source>
</evidence>
<dbReference type="PANTHER" id="PTHR30221">
    <property type="entry name" value="SMALL-CONDUCTANCE MECHANOSENSITIVE CHANNEL"/>
    <property type="match status" value="1"/>
</dbReference>
<comment type="caution">
    <text evidence="11">The sequence shown here is derived from an EMBL/GenBank/DDBJ whole genome shotgun (WGS) entry which is preliminary data.</text>
</comment>
<protein>
    <submittedName>
        <fullName evidence="11">Mechanosensitive channel MscK</fullName>
    </submittedName>
</protein>
<evidence type="ECO:0000313" key="11">
    <source>
        <dbReference type="EMBL" id="KAA6341946.1"/>
    </source>
</evidence>
<dbReference type="Pfam" id="PF00924">
    <property type="entry name" value="MS_channel_2nd"/>
    <property type="match status" value="1"/>
</dbReference>
<dbReference type="InterPro" id="IPR006685">
    <property type="entry name" value="MscS_channel_2nd"/>
</dbReference>
<dbReference type="Gene3D" id="2.30.30.60">
    <property type="match status" value="1"/>
</dbReference>
<keyword evidence="5 8" id="KW-1133">Transmembrane helix</keyword>
<name>A0A5J4S753_9ZZZZ</name>
<organism evidence="11">
    <name type="scientific">termite gut metagenome</name>
    <dbReference type="NCBI Taxonomy" id="433724"/>
    <lineage>
        <taxon>unclassified sequences</taxon>
        <taxon>metagenomes</taxon>
        <taxon>organismal metagenomes</taxon>
    </lineage>
</organism>
<comment type="subcellular location">
    <subcellularLocation>
        <location evidence="1">Cell membrane</location>
        <topology evidence="1">Multi-pass membrane protein</topology>
    </subcellularLocation>
</comment>
<feature type="transmembrane region" description="Helical" evidence="8">
    <location>
        <begin position="259"/>
        <end position="280"/>
    </location>
</feature>
<comment type="similarity">
    <text evidence="2">Belongs to the MscS (TC 1.A.23) family.</text>
</comment>
<keyword evidence="3" id="KW-1003">Cell membrane</keyword>
<dbReference type="GO" id="GO:0005886">
    <property type="term" value="C:plasma membrane"/>
    <property type="evidence" value="ECO:0007669"/>
    <property type="project" value="UniProtKB-SubCell"/>
</dbReference>
<dbReference type="InterPro" id="IPR010920">
    <property type="entry name" value="LSM_dom_sf"/>
</dbReference>
<evidence type="ECO:0000256" key="4">
    <source>
        <dbReference type="ARBA" id="ARBA00022692"/>
    </source>
</evidence>
<dbReference type="InterPro" id="IPR023408">
    <property type="entry name" value="MscS_beta-dom_sf"/>
</dbReference>
<proteinExistence type="inferred from homology"/>
<evidence type="ECO:0000256" key="3">
    <source>
        <dbReference type="ARBA" id="ARBA00022475"/>
    </source>
</evidence>
<feature type="transmembrane region" description="Helical" evidence="8">
    <location>
        <begin position="197"/>
        <end position="218"/>
    </location>
</feature>
<dbReference type="EMBL" id="SNRY01000355">
    <property type="protein sequence ID" value="KAA6341946.1"/>
    <property type="molecule type" value="Genomic_DNA"/>
</dbReference>
<dbReference type="InterPro" id="IPR045275">
    <property type="entry name" value="MscS_archaea/bacteria_type"/>
</dbReference>
<evidence type="ECO:0000256" key="6">
    <source>
        <dbReference type="ARBA" id="ARBA00023136"/>
    </source>
</evidence>
<feature type="transmembrane region" description="Helical" evidence="8">
    <location>
        <begin position="308"/>
        <end position="326"/>
    </location>
</feature>
<gene>
    <name evidence="11" type="ORF">EZS27_010280</name>
</gene>
<keyword evidence="4 8" id="KW-0812">Transmembrane</keyword>
<feature type="domain" description="Mechanosensitive ion channel MscS C-terminal" evidence="10">
    <location>
        <begin position="477"/>
        <end position="558"/>
    </location>
</feature>
<dbReference type="GO" id="GO:0008381">
    <property type="term" value="F:mechanosensitive monoatomic ion channel activity"/>
    <property type="evidence" value="ECO:0007669"/>
    <property type="project" value="InterPro"/>
</dbReference>
<keyword evidence="6 8" id="KW-0472">Membrane</keyword>
<dbReference type="AlphaFoldDB" id="A0A5J4S753"/>
<feature type="domain" description="Mechanosensitive ion channel MscS" evidence="9">
    <location>
        <begin position="400"/>
        <end position="465"/>
    </location>
</feature>
<dbReference type="SUPFAM" id="SSF50182">
    <property type="entry name" value="Sm-like ribonucleoproteins"/>
    <property type="match status" value="1"/>
</dbReference>
<dbReference type="Gene3D" id="3.30.70.100">
    <property type="match status" value="1"/>
</dbReference>
<dbReference type="Pfam" id="PF21082">
    <property type="entry name" value="MS_channel_3rd"/>
    <property type="match status" value="1"/>
</dbReference>
<dbReference type="SUPFAM" id="SSF82689">
    <property type="entry name" value="Mechanosensitive channel protein MscS (YggB), C-terminal domain"/>
    <property type="match status" value="1"/>
</dbReference>
<accession>A0A5J4S753</accession>
<evidence type="ECO:0000256" key="7">
    <source>
        <dbReference type="SAM" id="Coils"/>
    </source>
</evidence>
<evidence type="ECO:0000256" key="5">
    <source>
        <dbReference type="ARBA" id="ARBA00022989"/>
    </source>
</evidence>
<evidence type="ECO:0000259" key="10">
    <source>
        <dbReference type="Pfam" id="PF21082"/>
    </source>
</evidence>
<feature type="transmembrane region" description="Helical" evidence="8">
    <location>
        <begin position="357"/>
        <end position="374"/>
    </location>
</feature>
<feature type="coiled-coil region" evidence="7">
    <location>
        <begin position="34"/>
        <end position="61"/>
    </location>
</feature>
<dbReference type="InterPro" id="IPR011066">
    <property type="entry name" value="MscS_channel_C_sf"/>
</dbReference>
<dbReference type="PANTHER" id="PTHR30221:SF18">
    <property type="entry name" value="SLL0590 PROTEIN"/>
    <property type="match status" value="1"/>
</dbReference>
<keyword evidence="7" id="KW-0175">Coiled coil</keyword>
<sequence length="582" mass="66160">MKKTILFSFLLLSSVISSITYAQLGEAAADSDRVETIEKALEEARVNEMNLRLEIEQLQLRAYVSDSLEKIRKRERIDSLRKITPKIPVVVEGDTLYYLYAKHGGRSPRDRAKNVSEAILQLGKSYILKPDSVYCESTDIITDIIYGTKVIASFTDQDGLWEGSTREELAAKNRISIVNKLKALHHQHGLLQLGKRIALFLLVIVIQGAFFWGTGWVYKRMKTYVKKLKETKLKSISFHAYDLFDTKKQENILVSLCKLVRLILIVIQLFISIPILFSIFPQTEDLAYRIFSYVWLPVKDICKGIIDYLPKLFTIIVIWLAIKYVVRAIKYFAGEIESEKLKINGFYPDWAQPSFQIIRFLLYAFMIAMIYPLLPKSDSGVFQGVSVFVGIIFSLGSSSVVGNVMAGLVLTYMRPFKIGDRIKLNDTIGNVIEKTPFVIRIRTPKNEIITIPNSAVMSSHAVNYSASARDYGLILHTDVGFSFDVHWKTAHDILLRAASDTPDVMAEPAPFVLEVSFYNTGVNYQINAFIKDADKINKIYSDLHHRIQDYANKAGVEMVVPQYIATRDGNEISIPKEYQTKN</sequence>
<evidence type="ECO:0000256" key="2">
    <source>
        <dbReference type="ARBA" id="ARBA00008017"/>
    </source>
</evidence>
<dbReference type="InterPro" id="IPR049278">
    <property type="entry name" value="MS_channel_C"/>
</dbReference>
<evidence type="ECO:0000259" key="9">
    <source>
        <dbReference type="Pfam" id="PF00924"/>
    </source>
</evidence>
<evidence type="ECO:0000256" key="1">
    <source>
        <dbReference type="ARBA" id="ARBA00004651"/>
    </source>
</evidence>
<reference evidence="11" key="1">
    <citation type="submission" date="2019-03" db="EMBL/GenBank/DDBJ databases">
        <title>Single cell metagenomics reveals metabolic interactions within the superorganism composed of flagellate Streblomastix strix and complex community of Bacteroidetes bacteria on its surface.</title>
        <authorList>
            <person name="Treitli S.C."/>
            <person name="Kolisko M."/>
            <person name="Husnik F."/>
            <person name="Keeling P."/>
            <person name="Hampl V."/>
        </authorList>
    </citation>
    <scope>NUCLEOTIDE SEQUENCE</scope>
    <source>
        <strain evidence="11">STM</strain>
    </source>
</reference>